<feature type="transmembrane region" description="Helical" evidence="1">
    <location>
        <begin position="12"/>
        <end position="33"/>
    </location>
</feature>
<keyword evidence="1" id="KW-0812">Transmembrane</keyword>
<dbReference type="PANTHER" id="PTHR37919:SF2">
    <property type="entry name" value="EXPERA DOMAIN-CONTAINING PROTEIN"/>
    <property type="match status" value="1"/>
</dbReference>
<evidence type="ECO:0000313" key="4">
    <source>
        <dbReference type="Proteomes" id="UP000033451"/>
    </source>
</evidence>
<evidence type="ECO:0000313" key="5">
    <source>
        <dbReference type="Proteomes" id="UP000257479"/>
    </source>
</evidence>
<feature type="transmembrane region" description="Helical" evidence="1">
    <location>
        <begin position="141"/>
        <end position="164"/>
    </location>
</feature>
<protein>
    <submittedName>
        <fullName evidence="3">Emopamil binding protein</fullName>
    </submittedName>
</protein>
<reference evidence="3 4" key="1">
    <citation type="submission" date="2015-02" db="EMBL/GenBank/DDBJ databases">
        <title>Draft genome sequences of ten Microbacterium spp. with emphasis on heavy metal contaminated environments.</title>
        <authorList>
            <person name="Corretto E."/>
        </authorList>
    </citation>
    <scope>NUCLEOTIDE SEQUENCE [LARGE SCALE GENOMIC DNA]</scope>
    <source>
        <strain evidence="3 4">DSM 18659</strain>
    </source>
</reference>
<dbReference type="PATRIC" id="fig|400772.4.peg.2444"/>
<feature type="transmembrane region" description="Helical" evidence="1">
    <location>
        <begin position="100"/>
        <end position="121"/>
    </location>
</feature>
<dbReference type="Proteomes" id="UP000257479">
    <property type="component" value="Unassembled WGS sequence"/>
</dbReference>
<evidence type="ECO:0000256" key="1">
    <source>
        <dbReference type="SAM" id="Phobius"/>
    </source>
</evidence>
<dbReference type="OrthoDB" id="5064009at2"/>
<sequence length="180" mass="20056">MSTSPERTAAKPPLLVPRWIAVWFVVTALIQTYDACYELLGPLSHAGGPLAWFWPGHVFYSSFDQRYAQADAFGSAQSWANLLEVIALIWVLTHLRRWSGVVLGLIVSVATFWKTVLYFLVEASSGLEMTRQSLERGDIAGFLSVAVLPNLVWIVVPFAVIVVLGRRIVRRLQATEVRGT</sequence>
<dbReference type="EMBL" id="DMNG01000150">
    <property type="protein sequence ID" value="HAN24648.1"/>
    <property type="molecule type" value="Genomic_DNA"/>
</dbReference>
<reference evidence="2 5" key="2">
    <citation type="journal article" date="2018" name="Nat. Biotechnol.">
        <title>A standardized bacterial taxonomy based on genome phylogeny substantially revises the tree of life.</title>
        <authorList>
            <person name="Parks D.H."/>
            <person name="Chuvochina M."/>
            <person name="Waite D.W."/>
            <person name="Rinke C."/>
            <person name="Skarshewski A."/>
            <person name="Chaumeil P.A."/>
            <person name="Hugenholtz P."/>
        </authorList>
    </citation>
    <scope>NUCLEOTIDE SEQUENCE [LARGE SCALE GENOMIC DNA]</scope>
    <source>
        <strain evidence="2">UBA9152</strain>
    </source>
</reference>
<keyword evidence="1" id="KW-1133">Transmembrane helix</keyword>
<name>A0A0F0LRB1_9MICO</name>
<comment type="caution">
    <text evidence="3">The sequence shown here is derived from an EMBL/GenBank/DDBJ whole genome shotgun (WGS) entry which is preliminary data.</text>
</comment>
<feature type="transmembrane region" description="Helical" evidence="1">
    <location>
        <begin position="76"/>
        <end position="93"/>
    </location>
</feature>
<accession>A0A0F0LRB1</accession>
<dbReference type="Proteomes" id="UP000033451">
    <property type="component" value="Unassembled WGS sequence"/>
</dbReference>
<dbReference type="STRING" id="400772.RR49_02432"/>
<gene>
    <name evidence="2" type="ORF">DCP95_08765</name>
    <name evidence="3" type="ORF">RR49_02432</name>
</gene>
<organism evidence="3 4">
    <name type="scientific">Microbacterium ginsengisoli</name>
    <dbReference type="NCBI Taxonomy" id="400772"/>
    <lineage>
        <taxon>Bacteria</taxon>
        <taxon>Bacillati</taxon>
        <taxon>Actinomycetota</taxon>
        <taxon>Actinomycetes</taxon>
        <taxon>Micrococcales</taxon>
        <taxon>Microbacteriaceae</taxon>
        <taxon>Microbacterium</taxon>
    </lineage>
</organism>
<keyword evidence="1" id="KW-0472">Membrane</keyword>
<dbReference type="AlphaFoldDB" id="A0A0F0LRB1"/>
<evidence type="ECO:0000313" key="2">
    <source>
        <dbReference type="EMBL" id="HAN24648.1"/>
    </source>
</evidence>
<evidence type="ECO:0000313" key="3">
    <source>
        <dbReference type="EMBL" id="KJL35673.1"/>
    </source>
</evidence>
<dbReference type="EMBL" id="JYIY01000078">
    <property type="protein sequence ID" value="KJL35673.1"/>
    <property type="molecule type" value="Genomic_DNA"/>
</dbReference>
<dbReference type="RefSeq" id="WP_045248322.1">
    <property type="nucleotide sequence ID" value="NZ_JBOFAV010000014.1"/>
</dbReference>
<proteinExistence type="predicted"/>
<dbReference type="PANTHER" id="PTHR37919">
    <property type="entry name" value="PROTEIN CBG05606"/>
    <property type="match status" value="1"/>
</dbReference>
<keyword evidence="4" id="KW-1185">Reference proteome</keyword>